<protein>
    <recommendedName>
        <fullName evidence="1">Rhodanese domain-containing protein</fullName>
    </recommendedName>
</protein>
<dbReference type="InterPro" id="IPR036873">
    <property type="entry name" value="Rhodanese-like_dom_sf"/>
</dbReference>
<evidence type="ECO:0000313" key="3">
    <source>
        <dbReference type="Proteomes" id="UP000716291"/>
    </source>
</evidence>
<dbReference type="GO" id="GO:0005739">
    <property type="term" value="C:mitochondrion"/>
    <property type="evidence" value="ECO:0007669"/>
    <property type="project" value="TreeGrafter"/>
</dbReference>
<dbReference type="PROSITE" id="PS50206">
    <property type="entry name" value="RHODANESE_3"/>
    <property type="match status" value="1"/>
</dbReference>
<dbReference type="GO" id="GO:0004792">
    <property type="term" value="F:thiosulfate-cyanide sulfurtransferase activity"/>
    <property type="evidence" value="ECO:0007669"/>
    <property type="project" value="TreeGrafter"/>
</dbReference>
<organism evidence="2 3">
    <name type="scientific">Rhizopus oryzae</name>
    <name type="common">Mucormycosis agent</name>
    <name type="synonym">Rhizopus arrhizus var. delemar</name>
    <dbReference type="NCBI Taxonomy" id="64495"/>
    <lineage>
        <taxon>Eukaryota</taxon>
        <taxon>Fungi</taxon>
        <taxon>Fungi incertae sedis</taxon>
        <taxon>Mucoromycota</taxon>
        <taxon>Mucoromycotina</taxon>
        <taxon>Mucoromycetes</taxon>
        <taxon>Mucorales</taxon>
        <taxon>Mucorineae</taxon>
        <taxon>Rhizopodaceae</taxon>
        <taxon>Rhizopus</taxon>
    </lineage>
</organism>
<dbReference type="SMART" id="SM00450">
    <property type="entry name" value="RHOD"/>
    <property type="match status" value="1"/>
</dbReference>
<dbReference type="Gene3D" id="3.40.250.10">
    <property type="entry name" value="Rhodanese-like domain"/>
    <property type="match status" value="1"/>
</dbReference>
<dbReference type="SUPFAM" id="SSF52821">
    <property type="entry name" value="Rhodanese/Cell cycle control phosphatase"/>
    <property type="match status" value="1"/>
</dbReference>
<dbReference type="PANTHER" id="PTHR44086:SF10">
    <property type="entry name" value="THIOSULFATE SULFURTRANSFERASE_RHODANESE-LIKE DOMAIN-CONTAINING PROTEIN 3"/>
    <property type="match status" value="1"/>
</dbReference>
<proteinExistence type="predicted"/>
<evidence type="ECO:0000259" key="1">
    <source>
        <dbReference type="PROSITE" id="PS50206"/>
    </source>
</evidence>
<gene>
    <name evidence="2" type="ORF">G6F64_006142</name>
</gene>
<dbReference type="InterPro" id="IPR001763">
    <property type="entry name" value="Rhodanese-like_dom"/>
</dbReference>
<feature type="domain" description="Rhodanese" evidence="1">
    <location>
        <begin position="47"/>
        <end position="148"/>
    </location>
</feature>
<evidence type="ECO:0000313" key="2">
    <source>
        <dbReference type="EMBL" id="KAG1308307.1"/>
    </source>
</evidence>
<accession>A0A9P7BSD9</accession>
<sequence length="148" mass="17315">MLTRVFFKQPSKAGSVLCPLNRFARREYTSTPKIIHYDDIQQLIKSDTQDYILLDVREPKELEGGFIPTAKNVPLKQFHFAWDLSEKDFEENYGFEKPQKDEKMVTYCLKGIRSTSAADYLSKRGYKNVENYFGSFDDYLKKSKGEQD</sequence>
<name>A0A9P7BSD9_RHIOR</name>
<comment type="caution">
    <text evidence="2">The sequence shown here is derived from an EMBL/GenBank/DDBJ whole genome shotgun (WGS) entry which is preliminary data.</text>
</comment>
<dbReference type="PANTHER" id="PTHR44086">
    <property type="entry name" value="THIOSULFATE SULFURTRANSFERASE RDL2, MITOCHONDRIAL-RELATED"/>
    <property type="match status" value="1"/>
</dbReference>
<dbReference type="Proteomes" id="UP000716291">
    <property type="component" value="Unassembled WGS sequence"/>
</dbReference>
<reference evidence="2" key="1">
    <citation type="journal article" date="2020" name="Microb. Genom.">
        <title>Genetic diversity of clinical and environmental Mucorales isolates obtained from an investigation of mucormycosis cases among solid organ transplant recipients.</title>
        <authorList>
            <person name="Nguyen M.H."/>
            <person name="Kaul D."/>
            <person name="Muto C."/>
            <person name="Cheng S.J."/>
            <person name="Richter R.A."/>
            <person name="Bruno V.M."/>
            <person name="Liu G."/>
            <person name="Beyhan S."/>
            <person name="Sundermann A.J."/>
            <person name="Mounaud S."/>
            <person name="Pasculle A.W."/>
            <person name="Nierman W.C."/>
            <person name="Driscoll E."/>
            <person name="Cumbie R."/>
            <person name="Clancy C.J."/>
            <person name="Dupont C.L."/>
        </authorList>
    </citation>
    <scope>NUCLEOTIDE SEQUENCE</scope>
    <source>
        <strain evidence="2">GL11</strain>
    </source>
</reference>
<dbReference type="EMBL" id="JAANQT010000798">
    <property type="protein sequence ID" value="KAG1308307.1"/>
    <property type="molecule type" value="Genomic_DNA"/>
</dbReference>
<dbReference type="AlphaFoldDB" id="A0A9P7BSD9"/>
<dbReference type="Pfam" id="PF00581">
    <property type="entry name" value="Rhodanese"/>
    <property type="match status" value="1"/>
</dbReference>
<keyword evidence="3" id="KW-1185">Reference proteome</keyword>